<reference evidence="2 3" key="1">
    <citation type="journal article" date="2020" name="BMC Genomics">
        <title>Intraspecific diversification of the crop wild relative Brassica cretica Lam. using demographic model selection.</title>
        <authorList>
            <person name="Kioukis A."/>
            <person name="Michalopoulou V.A."/>
            <person name="Briers L."/>
            <person name="Pirintsos S."/>
            <person name="Studholme D.J."/>
            <person name="Pavlidis P."/>
            <person name="Sarris P.F."/>
        </authorList>
    </citation>
    <scope>NUCLEOTIDE SEQUENCE [LARGE SCALE GENOMIC DNA]</scope>
    <source>
        <strain evidence="3">cv. PFS-1207/04</strain>
    </source>
</reference>
<sequence>MEGSPYRKFSISQGKGAILGPDPENSIAGNQGVPSSGDPGNWGSFQRGSRGRCLAWGLEAFLRQDHAPVIPRSLVPLRSGPYSEPGG</sequence>
<name>A0ABQ7A7S5_BRACR</name>
<dbReference type="EMBL" id="QGKV02002055">
    <property type="protein sequence ID" value="KAF3493727.1"/>
    <property type="molecule type" value="Genomic_DNA"/>
</dbReference>
<evidence type="ECO:0000256" key="1">
    <source>
        <dbReference type="SAM" id="MobiDB-lite"/>
    </source>
</evidence>
<keyword evidence="3" id="KW-1185">Reference proteome</keyword>
<accession>A0ABQ7A7S5</accession>
<organism evidence="2 3">
    <name type="scientific">Brassica cretica</name>
    <name type="common">Mustard</name>
    <dbReference type="NCBI Taxonomy" id="69181"/>
    <lineage>
        <taxon>Eukaryota</taxon>
        <taxon>Viridiplantae</taxon>
        <taxon>Streptophyta</taxon>
        <taxon>Embryophyta</taxon>
        <taxon>Tracheophyta</taxon>
        <taxon>Spermatophyta</taxon>
        <taxon>Magnoliopsida</taxon>
        <taxon>eudicotyledons</taxon>
        <taxon>Gunneridae</taxon>
        <taxon>Pentapetalae</taxon>
        <taxon>rosids</taxon>
        <taxon>malvids</taxon>
        <taxon>Brassicales</taxon>
        <taxon>Brassicaceae</taxon>
        <taxon>Brassiceae</taxon>
        <taxon>Brassica</taxon>
    </lineage>
</organism>
<proteinExistence type="predicted"/>
<feature type="region of interest" description="Disordered" evidence="1">
    <location>
        <begin position="1"/>
        <end position="45"/>
    </location>
</feature>
<protein>
    <submittedName>
        <fullName evidence="2">Uncharacterized protein</fullName>
    </submittedName>
</protein>
<comment type="caution">
    <text evidence="2">The sequence shown here is derived from an EMBL/GenBank/DDBJ whole genome shotgun (WGS) entry which is preliminary data.</text>
</comment>
<gene>
    <name evidence="2" type="ORF">DY000_02052879</name>
</gene>
<dbReference type="Proteomes" id="UP000266723">
    <property type="component" value="Unassembled WGS sequence"/>
</dbReference>
<evidence type="ECO:0000313" key="2">
    <source>
        <dbReference type="EMBL" id="KAF3493727.1"/>
    </source>
</evidence>
<evidence type="ECO:0000313" key="3">
    <source>
        <dbReference type="Proteomes" id="UP000266723"/>
    </source>
</evidence>